<accession>A0A0C3BAC7</accession>
<sequence>MLASNRFWRGLVFPLTESVNTFSDIWVQKDMIMKPSMFARCSSLPNGPMKLPAFFIPLLLSGYTALAQSLQSRNRDGLISAVAGWSMTYYSSRWEPVCGTITAVSEWQDFGSDCVNAIARYRNDTTSTLSFYDAAGVKLIGAGVGLGRAVCMCFAMSTNDAAAYDLCWPFDPIGQFLVGRAIYGSYRPGAAKSLPHCGDIDVAAVQSEWTRTAVMPQETGPVETISRPPTTVEVTREVTHTLTPTMINLTITSSAVVTGSDGHPTTEDRSYTTTAAVINFQPAPEEGLSTGNKIALGVGLGLGLPSLLVAIGAWAYSGTRRNPNRLHDPPPRY</sequence>
<keyword evidence="3" id="KW-1185">Reference proteome</keyword>
<protein>
    <submittedName>
        <fullName evidence="2">Uncharacterized protein</fullName>
    </submittedName>
</protein>
<proteinExistence type="predicted"/>
<reference evidence="3" key="2">
    <citation type="submission" date="2015-01" db="EMBL/GenBank/DDBJ databases">
        <title>Evolutionary Origins and Diversification of the Mycorrhizal Mutualists.</title>
        <authorList>
            <consortium name="DOE Joint Genome Institute"/>
            <consortium name="Mycorrhizal Genomics Consortium"/>
            <person name="Kohler A."/>
            <person name="Kuo A."/>
            <person name="Nagy L.G."/>
            <person name="Floudas D."/>
            <person name="Copeland A."/>
            <person name="Barry K.W."/>
            <person name="Cichocki N."/>
            <person name="Veneault-Fourrey C."/>
            <person name="LaButti K."/>
            <person name="Lindquist E.A."/>
            <person name="Lipzen A."/>
            <person name="Lundell T."/>
            <person name="Morin E."/>
            <person name="Murat C."/>
            <person name="Riley R."/>
            <person name="Ohm R."/>
            <person name="Sun H."/>
            <person name="Tunlid A."/>
            <person name="Henrissat B."/>
            <person name="Grigoriev I.V."/>
            <person name="Hibbett D.S."/>
            <person name="Martin F."/>
        </authorList>
    </citation>
    <scope>NUCLEOTIDE SEQUENCE [LARGE SCALE GENOMIC DNA]</scope>
    <source>
        <strain evidence="3">MAFF 305830</strain>
    </source>
</reference>
<evidence type="ECO:0000313" key="2">
    <source>
        <dbReference type="EMBL" id="KIM33760.1"/>
    </source>
</evidence>
<dbReference type="OrthoDB" id="3187057at2759"/>
<keyword evidence="1" id="KW-0472">Membrane</keyword>
<organism evidence="2 3">
    <name type="scientific">Serendipita vermifera MAFF 305830</name>
    <dbReference type="NCBI Taxonomy" id="933852"/>
    <lineage>
        <taxon>Eukaryota</taxon>
        <taxon>Fungi</taxon>
        <taxon>Dikarya</taxon>
        <taxon>Basidiomycota</taxon>
        <taxon>Agaricomycotina</taxon>
        <taxon>Agaricomycetes</taxon>
        <taxon>Sebacinales</taxon>
        <taxon>Serendipitaceae</taxon>
        <taxon>Serendipita</taxon>
    </lineage>
</organism>
<name>A0A0C3BAC7_SERVB</name>
<dbReference type="Proteomes" id="UP000054097">
    <property type="component" value="Unassembled WGS sequence"/>
</dbReference>
<dbReference type="AlphaFoldDB" id="A0A0C3BAC7"/>
<dbReference type="EMBL" id="KN824277">
    <property type="protein sequence ID" value="KIM33760.1"/>
    <property type="molecule type" value="Genomic_DNA"/>
</dbReference>
<reference evidence="2 3" key="1">
    <citation type="submission" date="2014-04" db="EMBL/GenBank/DDBJ databases">
        <authorList>
            <consortium name="DOE Joint Genome Institute"/>
            <person name="Kuo A."/>
            <person name="Zuccaro A."/>
            <person name="Kohler A."/>
            <person name="Nagy L.G."/>
            <person name="Floudas D."/>
            <person name="Copeland A."/>
            <person name="Barry K.W."/>
            <person name="Cichocki N."/>
            <person name="Veneault-Fourrey C."/>
            <person name="LaButti K."/>
            <person name="Lindquist E.A."/>
            <person name="Lipzen A."/>
            <person name="Lundell T."/>
            <person name="Morin E."/>
            <person name="Murat C."/>
            <person name="Sun H."/>
            <person name="Tunlid A."/>
            <person name="Henrissat B."/>
            <person name="Grigoriev I.V."/>
            <person name="Hibbett D.S."/>
            <person name="Martin F."/>
            <person name="Nordberg H.P."/>
            <person name="Cantor M.N."/>
            <person name="Hua S.X."/>
        </authorList>
    </citation>
    <scope>NUCLEOTIDE SEQUENCE [LARGE SCALE GENOMIC DNA]</scope>
    <source>
        <strain evidence="2 3">MAFF 305830</strain>
    </source>
</reference>
<dbReference type="HOGENOM" id="CLU_924748_0_0_1"/>
<feature type="transmembrane region" description="Helical" evidence="1">
    <location>
        <begin position="294"/>
        <end position="316"/>
    </location>
</feature>
<evidence type="ECO:0000313" key="3">
    <source>
        <dbReference type="Proteomes" id="UP000054097"/>
    </source>
</evidence>
<gene>
    <name evidence="2" type="ORF">M408DRAFT_325365</name>
</gene>
<keyword evidence="1" id="KW-1133">Transmembrane helix</keyword>
<keyword evidence="1" id="KW-0812">Transmembrane</keyword>
<evidence type="ECO:0000256" key="1">
    <source>
        <dbReference type="SAM" id="Phobius"/>
    </source>
</evidence>